<reference evidence="2 3" key="1">
    <citation type="submission" date="2015-01" db="EMBL/GenBank/DDBJ databases">
        <title>The Genome Sequence of Fonsecaea pedrosoi CBS 271.37.</title>
        <authorList>
            <consortium name="The Broad Institute Genomics Platform"/>
            <person name="Cuomo C."/>
            <person name="de Hoog S."/>
            <person name="Gorbushina A."/>
            <person name="Stielow B."/>
            <person name="Teixiera M."/>
            <person name="Abouelleil A."/>
            <person name="Chapman S.B."/>
            <person name="Priest M."/>
            <person name="Young S.K."/>
            <person name="Wortman J."/>
            <person name="Nusbaum C."/>
            <person name="Birren B."/>
        </authorList>
    </citation>
    <scope>NUCLEOTIDE SEQUENCE [LARGE SCALE GENOMIC DNA]</scope>
    <source>
        <strain evidence="2 3">CBS 271.37</strain>
    </source>
</reference>
<dbReference type="VEuPathDB" id="FungiDB:Z517_09208"/>
<dbReference type="EMBL" id="KN846974">
    <property type="protein sequence ID" value="KIW76764.1"/>
    <property type="molecule type" value="Genomic_DNA"/>
</dbReference>
<sequence length="135" mass="14872">MAADIARASILFAIFARAYKVFGDDNDDWMLIKDLLKMGPEATEEAFDCLLKDHGLRLDGHLLSITETTEPRTRSTDDSPSSHPASSAGPDEQSYIGKRPPDAMVLMLAWTHLLSNIDLDFKKLGETFGVSESEA</sequence>
<feature type="region of interest" description="Disordered" evidence="1">
    <location>
        <begin position="63"/>
        <end position="98"/>
    </location>
</feature>
<protein>
    <submittedName>
        <fullName evidence="2">Uncharacterized protein</fullName>
    </submittedName>
</protein>
<evidence type="ECO:0000256" key="1">
    <source>
        <dbReference type="SAM" id="MobiDB-lite"/>
    </source>
</evidence>
<dbReference type="Proteomes" id="UP000053029">
    <property type="component" value="Unassembled WGS sequence"/>
</dbReference>
<dbReference type="AlphaFoldDB" id="A0A0D2GWM5"/>
<dbReference type="OrthoDB" id="10456573at2759"/>
<evidence type="ECO:0000313" key="2">
    <source>
        <dbReference type="EMBL" id="KIW76764.1"/>
    </source>
</evidence>
<name>A0A0D2GWM5_9EURO</name>
<evidence type="ECO:0000313" key="3">
    <source>
        <dbReference type="Proteomes" id="UP000053029"/>
    </source>
</evidence>
<feature type="compositionally biased region" description="Low complexity" evidence="1">
    <location>
        <begin position="78"/>
        <end position="91"/>
    </location>
</feature>
<dbReference type="HOGENOM" id="CLU_1885814_0_0_1"/>
<organism evidence="2 3">
    <name type="scientific">Fonsecaea pedrosoi CBS 271.37</name>
    <dbReference type="NCBI Taxonomy" id="1442368"/>
    <lineage>
        <taxon>Eukaryota</taxon>
        <taxon>Fungi</taxon>
        <taxon>Dikarya</taxon>
        <taxon>Ascomycota</taxon>
        <taxon>Pezizomycotina</taxon>
        <taxon>Eurotiomycetes</taxon>
        <taxon>Chaetothyriomycetidae</taxon>
        <taxon>Chaetothyriales</taxon>
        <taxon>Herpotrichiellaceae</taxon>
        <taxon>Fonsecaea</taxon>
    </lineage>
</organism>
<keyword evidence="3" id="KW-1185">Reference proteome</keyword>
<dbReference type="RefSeq" id="XP_013280572.1">
    <property type="nucleotide sequence ID" value="XM_013425118.1"/>
</dbReference>
<gene>
    <name evidence="2" type="ORF">Z517_09208</name>
</gene>
<accession>A0A0D2GWM5</accession>
<dbReference type="GeneID" id="25308698"/>
<proteinExistence type="predicted"/>